<evidence type="ECO:0000313" key="1">
    <source>
        <dbReference type="EMBL" id="SHF33579.1"/>
    </source>
</evidence>
<dbReference type="STRING" id="1121391.SAMN02745206_01784"/>
<dbReference type="AlphaFoldDB" id="A0A1M5ATL6"/>
<sequence>MNRIQGCALEPLDQEACKQVLDWIVGGRSSYPADDGFTWLLAHCRDGVTWGRRDGAGWRLSSRPFPDLCPAVLPTNLLELRLFGKQGEILIWRIEEGFRGRRLVDAPNPDETSPARPDEEVRILLGDRLVEGPRDGFSRVATAAGTQQAVALECTDTDFKGGRWPLRLRVRHYFDQDPETGAVRVTATRLVDVFKEVR</sequence>
<reference evidence="2" key="1">
    <citation type="submission" date="2016-11" db="EMBL/GenBank/DDBJ databases">
        <authorList>
            <person name="Varghese N."/>
            <person name="Submissions S."/>
        </authorList>
    </citation>
    <scope>NUCLEOTIDE SEQUENCE [LARGE SCALE GENOMIC DNA]</scope>
    <source>
        <strain evidence="2">DSM 9756</strain>
    </source>
</reference>
<accession>A0A1M5ATL6</accession>
<dbReference type="Proteomes" id="UP000184076">
    <property type="component" value="Unassembled WGS sequence"/>
</dbReference>
<name>A0A1M5ATL6_9BACT</name>
<dbReference type="InterPro" id="IPR023815">
    <property type="entry name" value="CRISPR-assoc_Csx19"/>
</dbReference>
<proteinExistence type="predicted"/>
<dbReference type="NCBIfam" id="TIGR03984">
    <property type="entry name" value="CRISPR-associated protein Csx19"/>
    <property type="match status" value="1"/>
</dbReference>
<dbReference type="EMBL" id="FQVB01000015">
    <property type="protein sequence ID" value="SHF33579.1"/>
    <property type="molecule type" value="Genomic_DNA"/>
</dbReference>
<organism evidence="1 2">
    <name type="scientific">Desulfacinum infernum DSM 9756</name>
    <dbReference type="NCBI Taxonomy" id="1121391"/>
    <lineage>
        <taxon>Bacteria</taxon>
        <taxon>Pseudomonadati</taxon>
        <taxon>Thermodesulfobacteriota</taxon>
        <taxon>Syntrophobacteria</taxon>
        <taxon>Syntrophobacterales</taxon>
        <taxon>Syntrophobacteraceae</taxon>
        <taxon>Desulfacinum</taxon>
    </lineage>
</organism>
<dbReference type="RefSeq" id="WP_073038644.1">
    <property type="nucleotide sequence ID" value="NZ_FQVB01000015.1"/>
</dbReference>
<protein>
    <submittedName>
        <fullName evidence="1">CRISPR-associated protein, TIGR03984 family</fullName>
    </submittedName>
</protein>
<keyword evidence="2" id="KW-1185">Reference proteome</keyword>
<gene>
    <name evidence="1" type="ORF">SAMN02745206_01784</name>
</gene>
<evidence type="ECO:0000313" key="2">
    <source>
        <dbReference type="Proteomes" id="UP000184076"/>
    </source>
</evidence>